<evidence type="ECO:0000256" key="6">
    <source>
        <dbReference type="ARBA" id="ARBA00022833"/>
    </source>
</evidence>
<sequence length="211" mass="23617">MIRYLQTVYPTARVTLHAGELTEKLASAEDRRFHIREAVRTAGAERIGHGVSVMSEDRPGQLLRSMARRKVAVEVPLTSNCQILEVCGAEHPLRRYLDADVPVALATDDQGVSRTDITDEYERAATEHHMSYRELRASARASLDHAFVQGHSLWRGPGDYRPGRDCVGSDPRAGEATSRCQAMIEESPKAALQWKLEQDLADFEARHGVRR</sequence>
<dbReference type="InterPro" id="IPR032466">
    <property type="entry name" value="Metal_Hydrolase"/>
</dbReference>
<evidence type="ECO:0000259" key="7">
    <source>
        <dbReference type="Pfam" id="PF00962"/>
    </source>
</evidence>
<dbReference type="Pfam" id="PF00962">
    <property type="entry name" value="A_deaminase"/>
    <property type="match status" value="1"/>
</dbReference>
<evidence type="ECO:0000313" key="8">
    <source>
        <dbReference type="EMBL" id="MCT2590865.1"/>
    </source>
</evidence>
<comment type="similarity">
    <text evidence="2">Belongs to the metallo-dependent hydrolases superfamily. Adenosine and AMP deaminases family.</text>
</comment>
<evidence type="ECO:0000256" key="1">
    <source>
        <dbReference type="ARBA" id="ARBA00001947"/>
    </source>
</evidence>
<evidence type="ECO:0000256" key="2">
    <source>
        <dbReference type="ARBA" id="ARBA00006676"/>
    </source>
</evidence>
<evidence type="ECO:0000313" key="9">
    <source>
        <dbReference type="Proteomes" id="UP001156389"/>
    </source>
</evidence>
<reference evidence="8 9" key="1">
    <citation type="submission" date="2021-10" db="EMBL/GenBank/DDBJ databases">
        <title>Streptomyces gossypii sp. nov., isolated from soil collected from cotton field.</title>
        <authorList>
            <person name="Ge X."/>
            <person name="Chen X."/>
            <person name="Liu W."/>
        </authorList>
    </citation>
    <scope>NUCLEOTIDE SEQUENCE [LARGE SCALE GENOMIC DNA]</scope>
    <source>
        <strain evidence="8 9">N2-109</strain>
    </source>
</reference>
<evidence type="ECO:0000256" key="3">
    <source>
        <dbReference type="ARBA" id="ARBA00012784"/>
    </source>
</evidence>
<dbReference type="PANTHER" id="PTHR11409:SF43">
    <property type="entry name" value="ADENOSINE DEAMINASE"/>
    <property type="match status" value="1"/>
</dbReference>
<evidence type="ECO:0000256" key="4">
    <source>
        <dbReference type="ARBA" id="ARBA00022723"/>
    </source>
</evidence>
<comment type="caution">
    <text evidence="8">The sequence shown here is derived from an EMBL/GenBank/DDBJ whole genome shotgun (WGS) entry which is preliminary data.</text>
</comment>
<protein>
    <recommendedName>
        <fullName evidence="3">adenosine deaminase</fullName>
        <ecNumber evidence="3">3.5.4.4</ecNumber>
    </recommendedName>
</protein>
<dbReference type="EC" id="3.5.4.4" evidence="3"/>
<dbReference type="EMBL" id="JAJAGO010000005">
    <property type="protein sequence ID" value="MCT2590865.1"/>
    <property type="molecule type" value="Genomic_DNA"/>
</dbReference>
<proteinExistence type="inferred from homology"/>
<keyword evidence="9" id="KW-1185">Reference proteome</keyword>
<dbReference type="InterPro" id="IPR001365">
    <property type="entry name" value="A_deaminase_dom"/>
</dbReference>
<keyword evidence="5" id="KW-0378">Hydrolase</keyword>
<gene>
    <name evidence="8" type="ORF">LHJ74_13250</name>
</gene>
<keyword evidence="4" id="KW-0479">Metal-binding</keyword>
<feature type="domain" description="Adenosine deaminase" evidence="7">
    <location>
        <begin position="11"/>
        <end position="149"/>
    </location>
</feature>
<organism evidence="8 9">
    <name type="scientific">Streptomyces gossypii</name>
    <dbReference type="NCBI Taxonomy" id="2883101"/>
    <lineage>
        <taxon>Bacteria</taxon>
        <taxon>Bacillati</taxon>
        <taxon>Actinomycetota</taxon>
        <taxon>Actinomycetes</taxon>
        <taxon>Kitasatosporales</taxon>
        <taxon>Streptomycetaceae</taxon>
        <taxon>Streptomyces</taxon>
    </lineage>
</organism>
<dbReference type="InterPro" id="IPR006330">
    <property type="entry name" value="Ado/ade_deaminase"/>
</dbReference>
<keyword evidence="6" id="KW-0862">Zinc</keyword>
<dbReference type="Gene3D" id="3.20.20.140">
    <property type="entry name" value="Metal-dependent hydrolases"/>
    <property type="match status" value="1"/>
</dbReference>
<accession>A0ABT2JSK8</accession>
<dbReference type="SUPFAM" id="SSF51556">
    <property type="entry name" value="Metallo-dependent hydrolases"/>
    <property type="match status" value="1"/>
</dbReference>
<dbReference type="Proteomes" id="UP001156389">
    <property type="component" value="Unassembled WGS sequence"/>
</dbReference>
<evidence type="ECO:0000256" key="5">
    <source>
        <dbReference type="ARBA" id="ARBA00022801"/>
    </source>
</evidence>
<comment type="cofactor">
    <cofactor evidence="1">
        <name>Zn(2+)</name>
        <dbReference type="ChEBI" id="CHEBI:29105"/>
    </cofactor>
</comment>
<name>A0ABT2JSK8_9ACTN</name>
<dbReference type="PANTHER" id="PTHR11409">
    <property type="entry name" value="ADENOSINE DEAMINASE"/>
    <property type="match status" value="1"/>
</dbReference>